<reference evidence="6" key="1">
    <citation type="submission" date="2020-06" db="EMBL/GenBank/DDBJ databases">
        <title>Draft genomic sequecing of Geomonas sp. Red745.</title>
        <authorList>
            <person name="Itoh H."/>
            <person name="Xu Z.X."/>
            <person name="Ushijima N."/>
            <person name="Masuda Y."/>
            <person name="Shiratori Y."/>
            <person name="Senoo K."/>
        </authorList>
    </citation>
    <scope>NUCLEOTIDE SEQUENCE [LARGE SCALE GENOMIC DNA]</scope>
    <source>
        <strain evidence="6">Red745</strain>
    </source>
</reference>
<dbReference type="InterPro" id="IPR019734">
    <property type="entry name" value="TPR_rpt"/>
</dbReference>
<dbReference type="Pfam" id="PF07382">
    <property type="entry name" value="HC2"/>
    <property type="match status" value="1"/>
</dbReference>
<dbReference type="InterPro" id="IPR011990">
    <property type="entry name" value="TPR-like_helical_dom_sf"/>
</dbReference>
<proteinExistence type="inferred from homology"/>
<evidence type="ECO:0000256" key="2">
    <source>
        <dbReference type="ARBA" id="ARBA00008424"/>
    </source>
</evidence>
<evidence type="ECO:0000259" key="4">
    <source>
        <dbReference type="Pfam" id="PF01345"/>
    </source>
</evidence>
<feature type="domain" description="DUF11" evidence="4">
    <location>
        <begin position="886"/>
        <end position="963"/>
    </location>
</feature>
<sequence length="982" mass="103809">MHFYKVFRASVLRILAVFLLIAVLLPAPAFSLDSEDSQIFISGFNAYQRKDFNAAIDNMSTLLKKYPDTPLKDMAIFWLARANFKAGNQREAGKYMAQFLREYPESPLKATVEEGLMTLAERYQKNELTDEPAAKAPVTDKAAAEKAAAETTAAGMTAAERVAARRAAAEKVAAEQAAAERTAAEKIASEKIAAERAAEERAAAEKARADKAAAEMAAAEKAAAEKAAAERAAAAKAEADRIAGEKAAAERAAAEKAAALKAEADRIAAERAAAERAAAERAAAEKAAALKAAAEKAAAEKAAVERAAAERAAAEKVAAEKVAAEKAAAEKAAAEKAAAEKAAAEKVAAEKAAAEKAAAEKAAAEKAAAEKAAAEKAAAEKAAAEKAAAEKAAAEKKAAEERAAAERAAAERAAAAKKAAEQKAAAEKAAAEKAAAAKAERASVPADLRDKAIAAYKDVIDRYPGTAAASSATAKLHQMGIEYPALQKPVNIAPQGEIAQVYNLEVAQYADVDLQLGAAAETEEAGKRFVIPFDIVNTGNGNDSFTLESGFPPEFDFHFAPAKNPETAIANTPVLGVGSKYRVLAVGSIPRGNIDGQRNVYPIKVISNYSNDTSQSKEIALVSSAPLLRAVVKTDKAKLLPGERIAYRISLLNVGTAAARGVTVRLNYPPQYEPVGELPQGFKQETKASLVLDGLRLRSGESNDFNVTFQLKDEALAEQELFLRADVINNDLDKKESFVSSTSVVQRVSGVAARTTADKLVVIPGQVVSIPLIVTNTGNLRELFTIKANIPSSASYSFFDDLNRDGKRQFNEPIINHVGPLSPKEEAYVVLEISTPASANDGAIAPVSVTFESENVAEKTAGVHLQLTYSRPILELAMAGKGGRLKPGEVSSLELNCVNRGSNMAKQVTLQSIIPSQLELVAADPAFTKSDNGVYSWRFEELGAGEKRSIKVSYRVKPGIAVGTNMQMKNLLNYQDQLGNRY</sequence>
<comment type="caution">
    <text evidence="5">The sequence shown here is derived from an EMBL/GenBank/DDBJ whole genome shotgun (WGS) entry which is preliminary data.</text>
</comment>
<dbReference type="EMBL" id="BLXZ01000003">
    <property type="protein sequence ID" value="GFO68414.1"/>
    <property type="molecule type" value="Genomic_DNA"/>
</dbReference>
<evidence type="ECO:0000313" key="6">
    <source>
        <dbReference type="Proteomes" id="UP000587586"/>
    </source>
</evidence>
<evidence type="ECO:0000313" key="5">
    <source>
        <dbReference type="EMBL" id="GFO68414.1"/>
    </source>
</evidence>
<evidence type="ECO:0000256" key="3">
    <source>
        <dbReference type="SAM" id="Coils"/>
    </source>
</evidence>
<name>A0A6V8N955_9BACT</name>
<dbReference type="GO" id="GO:0030261">
    <property type="term" value="P:chromosome condensation"/>
    <property type="evidence" value="ECO:0007669"/>
    <property type="project" value="InterPro"/>
</dbReference>
<dbReference type="PANTHER" id="PTHR10004">
    <property type="entry name" value="OS06G0538200 PROTEIN"/>
    <property type="match status" value="1"/>
</dbReference>
<evidence type="ECO:0000256" key="1">
    <source>
        <dbReference type="ARBA" id="ARBA00002344"/>
    </source>
</evidence>
<dbReference type="InterPro" id="IPR001434">
    <property type="entry name" value="OmcB-like_DUF11"/>
</dbReference>
<accession>A0A6V8N955</accession>
<dbReference type="GO" id="GO:0030527">
    <property type="term" value="F:structural constituent of chromatin"/>
    <property type="evidence" value="ECO:0007669"/>
    <property type="project" value="InterPro"/>
</dbReference>
<keyword evidence="3" id="KW-0175">Coiled coil</keyword>
<organism evidence="5 6">
    <name type="scientific">Geomonas limicola</name>
    <dbReference type="NCBI Taxonomy" id="2740186"/>
    <lineage>
        <taxon>Bacteria</taxon>
        <taxon>Pseudomonadati</taxon>
        <taxon>Thermodesulfobacteriota</taxon>
        <taxon>Desulfuromonadia</taxon>
        <taxon>Geobacterales</taxon>
        <taxon>Geobacteraceae</taxon>
        <taxon>Geomonas</taxon>
    </lineage>
</organism>
<comment type="similarity">
    <text evidence="2">Belongs to the histone H1/H5 family. HCT subfamily.</text>
</comment>
<dbReference type="Pfam" id="PF01345">
    <property type="entry name" value="DUF11"/>
    <property type="match status" value="1"/>
</dbReference>
<dbReference type="Proteomes" id="UP000587586">
    <property type="component" value="Unassembled WGS sequence"/>
</dbReference>
<gene>
    <name evidence="5" type="ORF">GMLC_19930</name>
</gene>
<protein>
    <recommendedName>
        <fullName evidence="4">DUF11 domain-containing protein</fullName>
    </recommendedName>
</protein>
<feature type="coiled-coil region" evidence="3">
    <location>
        <begin position="187"/>
        <end position="437"/>
    </location>
</feature>
<dbReference type="AlphaFoldDB" id="A0A6V8N955"/>
<dbReference type="InterPro" id="IPR009970">
    <property type="entry name" value="HC2"/>
</dbReference>
<dbReference type="SUPFAM" id="SSF48452">
    <property type="entry name" value="TPR-like"/>
    <property type="match status" value="1"/>
</dbReference>
<dbReference type="PANTHER" id="PTHR10004:SF8">
    <property type="entry name" value="OS06G0538200 PROTEIN"/>
    <property type="match status" value="1"/>
</dbReference>
<dbReference type="Pfam" id="PF13174">
    <property type="entry name" value="TPR_6"/>
    <property type="match status" value="1"/>
</dbReference>
<keyword evidence="6" id="KW-1185">Reference proteome</keyword>
<comment type="function">
    <text evidence="1">Might have a role in establishing the nucleoid structure of elementary bodies.</text>
</comment>
<dbReference type="GO" id="GO:0003677">
    <property type="term" value="F:DNA binding"/>
    <property type="evidence" value="ECO:0007669"/>
    <property type="project" value="InterPro"/>
</dbReference>